<evidence type="ECO:0000256" key="1">
    <source>
        <dbReference type="SAM" id="SignalP"/>
    </source>
</evidence>
<keyword evidence="3" id="KW-1185">Reference proteome</keyword>
<sequence length="295" mass="32114">MRARPLLLSSLLVLGLNLGLTATPALADAPPQWQPDTAADHSAESQREIGLAHANRQAYDQALKWLESAAEAGNARAKVNLGYFHQEGLGMDPDGPQALDWYERAVKAGRTDHATRVAWAYLEGDWVTPDRATAEHWFQVAIDAGHHEAHLGIGSVLLSDVVGSGNTELAERAQAHFEAALEAGLDMGSYYLARMYREGIGIEPDPERALDYLYLGARSADTQINAPMQAWLAEMYYAGEGMDEADKVEAASWAWLAAANGHPDGERLVEAIGAELSEGERDEARERAWRRAGGE</sequence>
<protein>
    <recommendedName>
        <fullName evidence="4">TPR repeat protein</fullName>
    </recommendedName>
</protein>
<dbReference type="SUPFAM" id="SSF81901">
    <property type="entry name" value="HCP-like"/>
    <property type="match status" value="1"/>
</dbReference>
<comment type="caution">
    <text evidence="2">The sequence shown here is derived from an EMBL/GenBank/DDBJ whole genome shotgun (WGS) entry which is preliminary data.</text>
</comment>
<dbReference type="AlphaFoldDB" id="A0A498C2J0"/>
<organism evidence="2 3">
    <name type="scientific">Alkalispirillum mobile</name>
    <dbReference type="NCBI Taxonomy" id="85925"/>
    <lineage>
        <taxon>Bacteria</taxon>
        <taxon>Pseudomonadati</taxon>
        <taxon>Pseudomonadota</taxon>
        <taxon>Gammaproteobacteria</taxon>
        <taxon>Chromatiales</taxon>
        <taxon>Ectothiorhodospiraceae</taxon>
        <taxon>Alkalispirillum</taxon>
    </lineage>
</organism>
<accession>A0A498C2J0</accession>
<dbReference type="PANTHER" id="PTHR11102:SF160">
    <property type="entry name" value="ERAD-ASSOCIATED E3 UBIQUITIN-PROTEIN LIGASE COMPONENT HRD3"/>
    <property type="match status" value="1"/>
</dbReference>
<gene>
    <name evidence="2" type="ORF">DFR31_1992</name>
</gene>
<dbReference type="Proteomes" id="UP000275461">
    <property type="component" value="Unassembled WGS sequence"/>
</dbReference>
<dbReference type="EMBL" id="RCDA01000002">
    <property type="protein sequence ID" value="RLK48876.1"/>
    <property type="molecule type" value="Genomic_DNA"/>
</dbReference>
<dbReference type="OrthoDB" id="5365194at2"/>
<dbReference type="Pfam" id="PF08238">
    <property type="entry name" value="Sel1"/>
    <property type="match status" value="5"/>
</dbReference>
<keyword evidence="1" id="KW-0732">Signal</keyword>
<dbReference type="Gene3D" id="1.25.40.10">
    <property type="entry name" value="Tetratricopeptide repeat domain"/>
    <property type="match status" value="2"/>
</dbReference>
<evidence type="ECO:0008006" key="4">
    <source>
        <dbReference type="Google" id="ProtNLM"/>
    </source>
</evidence>
<feature type="chain" id="PRO_5019832196" description="TPR repeat protein" evidence="1">
    <location>
        <begin position="28"/>
        <end position="295"/>
    </location>
</feature>
<dbReference type="InterPro" id="IPR011990">
    <property type="entry name" value="TPR-like_helical_dom_sf"/>
</dbReference>
<dbReference type="RefSeq" id="WP_121442501.1">
    <property type="nucleotide sequence ID" value="NZ_RCDA01000002.1"/>
</dbReference>
<dbReference type="InterPro" id="IPR050767">
    <property type="entry name" value="Sel1_AlgK"/>
</dbReference>
<reference evidence="2 3" key="1">
    <citation type="submission" date="2018-10" db="EMBL/GenBank/DDBJ databases">
        <title>Genomic Encyclopedia of Type Strains, Phase IV (KMG-IV): sequencing the most valuable type-strain genomes for metagenomic binning, comparative biology and taxonomic classification.</title>
        <authorList>
            <person name="Goeker M."/>
        </authorList>
    </citation>
    <scope>NUCLEOTIDE SEQUENCE [LARGE SCALE GENOMIC DNA]</scope>
    <source>
        <strain evidence="2 3">DSM 12769</strain>
    </source>
</reference>
<evidence type="ECO:0000313" key="3">
    <source>
        <dbReference type="Proteomes" id="UP000275461"/>
    </source>
</evidence>
<proteinExistence type="predicted"/>
<name>A0A498C2J0_9GAMM</name>
<feature type="signal peptide" evidence="1">
    <location>
        <begin position="1"/>
        <end position="27"/>
    </location>
</feature>
<dbReference type="SMART" id="SM00671">
    <property type="entry name" value="SEL1"/>
    <property type="match status" value="5"/>
</dbReference>
<dbReference type="InterPro" id="IPR006597">
    <property type="entry name" value="Sel1-like"/>
</dbReference>
<dbReference type="PANTHER" id="PTHR11102">
    <property type="entry name" value="SEL-1-LIKE PROTEIN"/>
    <property type="match status" value="1"/>
</dbReference>
<evidence type="ECO:0000313" key="2">
    <source>
        <dbReference type="EMBL" id="RLK48876.1"/>
    </source>
</evidence>